<dbReference type="AlphaFoldDB" id="A0A7E4W622"/>
<keyword evidence="1" id="KW-0732">Signal</keyword>
<evidence type="ECO:0000313" key="2">
    <source>
        <dbReference type="Proteomes" id="UP000492821"/>
    </source>
</evidence>
<dbReference type="Proteomes" id="UP000492821">
    <property type="component" value="Unassembled WGS sequence"/>
</dbReference>
<feature type="signal peptide" evidence="1">
    <location>
        <begin position="1"/>
        <end position="25"/>
    </location>
</feature>
<protein>
    <submittedName>
        <fullName evidence="3">Activin_recp domain-containing protein</fullName>
    </submittedName>
</protein>
<dbReference type="WBParaSite" id="Pan_g6803.t1">
    <property type="protein sequence ID" value="Pan_g6803.t1"/>
    <property type="gene ID" value="Pan_g6803"/>
</dbReference>
<reference evidence="2" key="1">
    <citation type="journal article" date="2013" name="Genetics">
        <title>The draft genome and transcriptome of Panagrellus redivivus are shaped by the harsh demands of a free-living lifestyle.</title>
        <authorList>
            <person name="Srinivasan J."/>
            <person name="Dillman A.R."/>
            <person name="Macchietto M.G."/>
            <person name="Heikkinen L."/>
            <person name="Lakso M."/>
            <person name="Fracchia K.M."/>
            <person name="Antoshechkin I."/>
            <person name="Mortazavi A."/>
            <person name="Wong G."/>
            <person name="Sternberg P.W."/>
        </authorList>
    </citation>
    <scope>NUCLEOTIDE SEQUENCE [LARGE SCALE GENOMIC DNA]</scope>
    <source>
        <strain evidence="2">MT8872</strain>
    </source>
</reference>
<feature type="chain" id="PRO_5028969296" evidence="1">
    <location>
        <begin position="26"/>
        <end position="156"/>
    </location>
</feature>
<organism evidence="2 3">
    <name type="scientific">Panagrellus redivivus</name>
    <name type="common">Microworm</name>
    <dbReference type="NCBI Taxonomy" id="6233"/>
    <lineage>
        <taxon>Eukaryota</taxon>
        <taxon>Metazoa</taxon>
        <taxon>Ecdysozoa</taxon>
        <taxon>Nematoda</taxon>
        <taxon>Chromadorea</taxon>
        <taxon>Rhabditida</taxon>
        <taxon>Tylenchina</taxon>
        <taxon>Panagrolaimomorpha</taxon>
        <taxon>Panagrolaimoidea</taxon>
        <taxon>Panagrolaimidae</taxon>
        <taxon>Panagrellus</taxon>
    </lineage>
</organism>
<evidence type="ECO:0000256" key="1">
    <source>
        <dbReference type="SAM" id="SignalP"/>
    </source>
</evidence>
<evidence type="ECO:0000313" key="3">
    <source>
        <dbReference type="WBParaSite" id="Pan_g6803.t1"/>
    </source>
</evidence>
<name>A0A7E4W622_PANRE</name>
<keyword evidence="2" id="KW-1185">Reference proteome</keyword>
<accession>A0A7E4W622</accession>
<reference evidence="3" key="2">
    <citation type="submission" date="2020-10" db="UniProtKB">
        <authorList>
            <consortium name="WormBaseParasite"/>
        </authorList>
    </citation>
    <scope>IDENTIFICATION</scope>
</reference>
<proteinExistence type="predicted"/>
<sequence>MNLQFGRNSSLFIFVIFICAYTSEALKCKCTQSSWKTTCEDGICEVDDESGSCLMLNHPISGRHYACSQSPASESECIEKTTKSGAKVTVCSCDTSDFCNFKMWPMESADVVSSQESAQSSLRDGRRELPPPNSASVTAPFLTLFTLTLALLKFFN</sequence>